<dbReference type="GO" id="GO:0005634">
    <property type="term" value="C:nucleus"/>
    <property type="evidence" value="ECO:0007669"/>
    <property type="project" value="UniProtKB-SubCell"/>
</dbReference>
<dbReference type="InterPro" id="IPR050777">
    <property type="entry name" value="SET2_Histone-Lys_MeTrsfase"/>
</dbReference>
<dbReference type="AlphaFoldDB" id="A0AA40C6U9"/>
<evidence type="ECO:0000256" key="2">
    <source>
        <dbReference type="ARBA" id="ARBA00004286"/>
    </source>
</evidence>
<dbReference type="PROSITE" id="PS50280">
    <property type="entry name" value="SET"/>
    <property type="match status" value="1"/>
</dbReference>
<name>A0AA40C6U9_9PEZI</name>
<keyword evidence="4" id="KW-0489">Methyltransferase</keyword>
<feature type="compositionally biased region" description="Polar residues" evidence="8">
    <location>
        <begin position="40"/>
        <end position="50"/>
    </location>
</feature>
<evidence type="ECO:0000256" key="8">
    <source>
        <dbReference type="SAM" id="MobiDB-lite"/>
    </source>
</evidence>
<evidence type="ECO:0000256" key="3">
    <source>
        <dbReference type="ARBA" id="ARBA00022454"/>
    </source>
</evidence>
<evidence type="ECO:0000256" key="6">
    <source>
        <dbReference type="ARBA" id="ARBA00022691"/>
    </source>
</evidence>
<dbReference type="GO" id="GO:0005694">
    <property type="term" value="C:chromosome"/>
    <property type="evidence" value="ECO:0007669"/>
    <property type="project" value="UniProtKB-SubCell"/>
</dbReference>
<keyword evidence="5" id="KW-0808">Transferase</keyword>
<dbReference type="PANTHER" id="PTHR22884">
    <property type="entry name" value="SET DOMAIN PROTEINS"/>
    <property type="match status" value="1"/>
</dbReference>
<organism evidence="10 11">
    <name type="scientific">Immersiella caudata</name>
    <dbReference type="NCBI Taxonomy" id="314043"/>
    <lineage>
        <taxon>Eukaryota</taxon>
        <taxon>Fungi</taxon>
        <taxon>Dikarya</taxon>
        <taxon>Ascomycota</taxon>
        <taxon>Pezizomycotina</taxon>
        <taxon>Sordariomycetes</taxon>
        <taxon>Sordariomycetidae</taxon>
        <taxon>Sordariales</taxon>
        <taxon>Lasiosphaeriaceae</taxon>
        <taxon>Immersiella</taxon>
    </lineage>
</organism>
<keyword evidence="6" id="KW-0949">S-adenosyl-L-methionine</keyword>
<keyword evidence="7" id="KW-0539">Nucleus</keyword>
<proteinExistence type="predicted"/>
<keyword evidence="3" id="KW-0158">Chromosome</keyword>
<accession>A0AA40C6U9</accession>
<evidence type="ECO:0000259" key="9">
    <source>
        <dbReference type="PROSITE" id="PS50280"/>
    </source>
</evidence>
<evidence type="ECO:0000256" key="5">
    <source>
        <dbReference type="ARBA" id="ARBA00022679"/>
    </source>
</evidence>
<comment type="caution">
    <text evidence="10">The sequence shown here is derived from an EMBL/GenBank/DDBJ whole genome shotgun (WGS) entry which is preliminary data.</text>
</comment>
<reference evidence="10" key="1">
    <citation type="submission" date="2023-06" db="EMBL/GenBank/DDBJ databases">
        <title>Genome-scale phylogeny and comparative genomics of the fungal order Sordariales.</title>
        <authorList>
            <consortium name="Lawrence Berkeley National Laboratory"/>
            <person name="Hensen N."/>
            <person name="Bonometti L."/>
            <person name="Westerberg I."/>
            <person name="Brannstrom I.O."/>
            <person name="Guillou S."/>
            <person name="Cros-Aarteil S."/>
            <person name="Calhoun S."/>
            <person name="Haridas S."/>
            <person name="Kuo A."/>
            <person name="Mondo S."/>
            <person name="Pangilinan J."/>
            <person name="Riley R."/>
            <person name="Labutti K."/>
            <person name="Andreopoulos B."/>
            <person name="Lipzen A."/>
            <person name="Chen C."/>
            <person name="Yanf M."/>
            <person name="Daum C."/>
            <person name="Ng V."/>
            <person name="Clum A."/>
            <person name="Steindorff A."/>
            <person name="Ohm R."/>
            <person name="Martin F."/>
            <person name="Silar P."/>
            <person name="Natvig D."/>
            <person name="Lalanne C."/>
            <person name="Gautier V."/>
            <person name="Ament-Velasquez S.L."/>
            <person name="Kruys A."/>
            <person name="Hutchinson M.I."/>
            <person name="Powell A.J."/>
            <person name="Barry K."/>
            <person name="Miller A.N."/>
            <person name="Grigoriev I.V."/>
            <person name="Debuchy R."/>
            <person name="Gladieux P."/>
            <person name="Thoren M.H."/>
            <person name="Johannesson H."/>
        </authorList>
    </citation>
    <scope>NUCLEOTIDE SEQUENCE</scope>
    <source>
        <strain evidence="10">CBS 606.72</strain>
    </source>
</reference>
<protein>
    <recommendedName>
        <fullName evidence="9">SET domain-containing protein</fullName>
    </recommendedName>
</protein>
<evidence type="ECO:0000256" key="7">
    <source>
        <dbReference type="ARBA" id="ARBA00023242"/>
    </source>
</evidence>
<feature type="region of interest" description="Disordered" evidence="8">
    <location>
        <begin position="27"/>
        <end position="67"/>
    </location>
</feature>
<dbReference type="InterPro" id="IPR001214">
    <property type="entry name" value="SET_dom"/>
</dbReference>
<evidence type="ECO:0000313" key="10">
    <source>
        <dbReference type="EMBL" id="KAK0627155.1"/>
    </source>
</evidence>
<dbReference type="EMBL" id="JAULSU010000002">
    <property type="protein sequence ID" value="KAK0627155.1"/>
    <property type="molecule type" value="Genomic_DNA"/>
</dbReference>
<dbReference type="SMART" id="SM00317">
    <property type="entry name" value="SET"/>
    <property type="match status" value="1"/>
</dbReference>
<dbReference type="InterPro" id="IPR046341">
    <property type="entry name" value="SET_dom_sf"/>
</dbReference>
<gene>
    <name evidence="10" type="ORF">B0T14DRAFT_511900</name>
</gene>
<dbReference type="GO" id="GO:0032259">
    <property type="term" value="P:methylation"/>
    <property type="evidence" value="ECO:0007669"/>
    <property type="project" value="UniProtKB-KW"/>
</dbReference>
<dbReference type="GO" id="GO:0008168">
    <property type="term" value="F:methyltransferase activity"/>
    <property type="evidence" value="ECO:0007669"/>
    <property type="project" value="UniProtKB-KW"/>
</dbReference>
<evidence type="ECO:0000256" key="4">
    <source>
        <dbReference type="ARBA" id="ARBA00022603"/>
    </source>
</evidence>
<comment type="subcellular location">
    <subcellularLocation>
        <location evidence="2">Chromosome</location>
    </subcellularLocation>
    <subcellularLocation>
        <location evidence="1">Nucleus</location>
    </subcellularLocation>
</comment>
<dbReference type="Proteomes" id="UP001175000">
    <property type="component" value="Unassembled WGS sequence"/>
</dbReference>
<dbReference type="Pfam" id="PF00856">
    <property type="entry name" value="SET"/>
    <property type="match status" value="1"/>
</dbReference>
<evidence type="ECO:0000313" key="11">
    <source>
        <dbReference type="Proteomes" id="UP001175000"/>
    </source>
</evidence>
<sequence>MAVPSEAQTSGGGPLINSELSLKLRNGAHGGPYLNELQDPVQQPSESELSLENPPIQPIKRNPARGAHHKGSLAYKTCKCTEDCIACENRGRRILCNKSNCQLEGRCSNRIPRRKTFPRHEVFRTNDRGDGLRILEEVPSGVVVEEYTGKVVQPCDISIHMKAGNKYLLEADGIAVDGSNGSDARFINHSHSPNCTIEKWEVSGSTRFFVTSKRTIRAGEEITIDYGIYFLILKCCCGEEACPKRNGKSWEIRDVLGKETVFSLHPQIACRNSK</sequence>
<feature type="domain" description="SET" evidence="9">
    <location>
        <begin position="118"/>
        <end position="227"/>
    </location>
</feature>
<dbReference type="SUPFAM" id="SSF82199">
    <property type="entry name" value="SET domain"/>
    <property type="match status" value="1"/>
</dbReference>
<dbReference type="Gene3D" id="2.170.270.10">
    <property type="entry name" value="SET domain"/>
    <property type="match status" value="1"/>
</dbReference>
<evidence type="ECO:0000256" key="1">
    <source>
        <dbReference type="ARBA" id="ARBA00004123"/>
    </source>
</evidence>
<keyword evidence="11" id="KW-1185">Reference proteome</keyword>